<dbReference type="PANTHER" id="PTHR44858">
    <property type="entry name" value="TETRATRICOPEPTIDE REPEAT PROTEIN 6"/>
    <property type="match status" value="1"/>
</dbReference>
<keyword evidence="4" id="KW-0732">Signal</keyword>
<comment type="caution">
    <text evidence="5">The sequence shown here is derived from an EMBL/GenBank/DDBJ whole genome shotgun (WGS) entry which is preliminary data.</text>
</comment>
<dbReference type="PANTHER" id="PTHR44858:SF1">
    <property type="entry name" value="UDP-N-ACETYLGLUCOSAMINE--PEPTIDE N-ACETYLGLUCOSAMINYLTRANSFERASE SPINDLY-RELATED"/>
    <property type="match status" value="1"/>
</dbReference>
<protein>
    <submittedName>
        <fullName evidence="5">Tetratricopeptide repeat protein</fullName>
    </submittedName>
</protein>
<feature type="repeat" description="TPR" evidence="3">
    <location>
        <begin position="286"/>
        <end position="319"/>
    </location>
</feature>
<keyword evidence="1" id="KW-0677">Repeat</keyword>
<dbReference type="Pfam" id="PF13432">
    <property type="entry name" value="TPR_16"/>
    <property type="match status" value="2"/>
</dbReference>
<proteinExistence type="predicted"/>
<reference evidence="6" key="1">
    <citation type="journal article" date="2019" name="Int. J. Syst. Evol. Microbiol.">
        <title>The Global Catalogue of Microorganisms (GCM) 10K type strain sequencing project: providing services to taxonomists for standard genome sequencing and annotation.</title>
        <authorList>
            <consortium name="The Broad Institute Genomics Platform"/>
            <consortium name="The Broad Institute Genome Sequencing Center for Infectious Disease"/>
            <person name="Wu L."/>
            <person name="Ma J."/>
        </authorList>
    </citation>
    <scope>NUCLEOTIDE SEQUENCE [LARGE SCALE GENOMIC DNA]</scope>
    <source>
        <strain evidence="6">CCUG 55074</strain>
    </source>
</reference>
<dbReference type="InterPro" id="IPR019734">
    <property type="entry name" value="TPR_rpt"/>
</dbReference>
<sequence length="467" mass="50941">MRRSSFGVTRWAGLACGLVLTIGGAPAWAQSDDAQALEAEWRDCTQNAGPVDPGPRITACQKILDEGELDAESRALFQVNLAAAYGDAGLIDQGLLTYSAALASAVEDKDVPLQAKIVASRGALRADAQKDYDGALRDLNISVQMAPADGLYRELRGDILVKLKRYAEAVADYDLLRRLTPSDPKSHYRYGEANRLLGDNAKAIEGYSRAIQLKPDFYSAIEQRYLLQTTTRDFNGALADAQTMMRLRPAEPANLYYRGWAYSRLKDYPRALTDLNAYIKAETQVADGYLERGIVYAAQKNAPLAIADFSQAIRLSPTLTTAYMRRASMKLELRDFPGAIADLDVAVQQAPALALNYNNRCWARALWGQGLDLALADCDAAIKMRDTSMARGSRAMVRLRLGQPQLAFDDYEASLKLSANPPASSLYGRGLAHMRLGRVAEGQADMAAALAKDPAAAEYFQRAGLAP</sequence>
<gene>
    <name evidence="5" type="ORF">ACFQ27_11900</name>
</gene>
<organism evidence="5 6">
    <name type="scientific">Phenylobacterium conjunctum</name>
    <dbReference type="NCBI Taxonomy" id="1298959"/>
    <lineage>
        <taxon>Bacteria</taxon>
        <taxon>Pseudomonadati</taxon>
        <taxon>Pseudomonadota</taxon>
        <taxon>Alphaproteobacteria</taxon>
        <taxon>Caulobacterales</taxon>
        <taxon>Caulobacteraceae</taxon>
        <taxon>Phenylobacterium</taxon>
    </lineage>
</organism>
<feature type="chain" id="PRO_5046322353" evidence="4">
    <location>
        <begin position="30"/>
        <end position="467"/>
    </location>
</feature>
<evidence type="ECO:0000256" key="2">
    <source>
        <dbReference type="ARBA" id="ARBA00022803"/>
    </source>
</evidence>
<keyword evidence="2 3" id="KW-0802">TPR repeat</keyword>
<evidence type="ECO:0000313" key="6">
    <source>
        <dbReference type="Proteomes" id="UP001597216"/>
    </source>
</evidence>
<accession>A0ABW3T6M7</accession>
<feature type="repeat" description="TPR" evidence="3">
    <location>
        <begin position="184"/>
        <end position="217"/>
    </location>
</feature>
<evidence type="ECO:0000313" key="5">
    <source>
        <dbReference type="EMBL" id="MFD1191285.1"/>
    </source>
</evidence>
<dbReference type="PROSITE" id="PS50005">
    <property type="entry name" value="TPR"/>
    <property type="match status" value="2"/>
</dbReference>
<dbReference type="SMART" id="SM00028">
    <property type="entry name" value="TPR"/>
    <property type="match status" value="9"/>
</dbReference>
<keyword evidence="6" id="KW-1185">Reference proteome</keyword>
<dbReference type="RefSeq" id="WP_377353740.1">
    <property type="nucleotide sequence ID" value="NZ_JBHTLQ010000024.1"/>
</dbReference>
<evidence type="ECO:0000256" key="4">
    <source>
        <dbReference type="SAM" id="SignalP"/>
    </source>
</evidence>
<dbReference type="SUPFAM" id="SSF48452">
    <property type="entry name" value="TPR-like"/>
    <property type="match status" value="2"/>
</dbReference>
<dbReference type="Proteomes" id="UP001597216">
    <property type="component" value="Unassembled WGS sequence"/>
</dbReference>
<dbReference type="InterPro" id="IPR011990">
    <property type="entry name" value="TPR-like_helical_dom_sf"/>
</dbReference>
<name>A0ABW3T6M7_9CAUL</name>
<feature type="signal peptide" evidence="4">
    <location>
        <begin position="1"/>
        <end position="29"/>
    </location>
</feature>
<evidence type="ECO:0000256" key="1">
    <source>
        <dbReference type="ARBA" id="ARBA00022737"/>
    </source>
</evidence>
<dbReference type="Gene3D" id="1.25.40.10">
    <property type="entry name" value="Tetratricopeptide repeat domain"/>
    <property type="match status" value="4"/>
</dbReference>
<dbReference type="Pfam" id="PF13181">
    <property type="entry name" value="TPR_8"/>
    <property type="match status" value="1"/>
</dbReference>
<dbReference type="EMBL" id="JBHTLQ010000024">
    <property type="protein sequence ID" value="MFD1191285.1"/>
    <property type="molecule type" value="Genomic_DNA"/>
</dbReference>
<dbReference type="InterPro" id="IPR050498">
    <property type="entry name" value="Ycf3"/>
</dbReference>
<evidence type="ECO:0000256" key="3">
    <source>
        <dbReference type="PROSITE-ProRule" id="PRU00339"/>
    </source>
</evidence>